<reference evidence="5" key="1">
    <citation type="journal article" date="2020" name="Stud. Mycol.">
        <title>101 Dothideomycetes genomes: A test case for predicting lifestyles and emergence of pathogens.</title>
        <authorList>
            <person name="Haridas S."/>
            <person name="Albert R."/>
            <person name="Binder M."/>
            <person name="Bloem J."/>
            <person name="LaButti K."/>
            <person name="Salamov A."/>
            <person name="Andreopoulos B."/>
            <person name="Baker S."/>
            <person name="Barry K."/>
            <person name="Bills G."/>
            <person name="Bluhm B."/>
            <person name="Cannon C."/>
            <person name="Castanera R."/>
            <person name="Culley D."/>
            <person name="Daum C."/>
            <person name="Ezra D."/>
            <person name="Gonzalez J."/>
            <person name="Henrissat B."/>
            <person name="Kuo A."/>
            <person name="Liang C."/>
            <person name="Lipzen A."/>
            <person name="Lutzoni F."/>
            <person name="Magnuson J."/>
            <person name="Mondo S."/>
            <person name="Nolan M."/>
            <person name="Ohm R."/>
            <person name="Pangilinan J."/>
            <person name="Park H.-J."/>
            <person name="Ramirez L."/>
            <person name="Alfaro M."/>
            <person name="Sun H."/>
            <person name="Tritt A."/>
            <person name="Yoshinaga Y."/>
            <person name="Zwiers L.-H."/>
            <person name="Turgeon B."/>
            <person name="Goodwin S."/>
            <person name="Spatafora J."/>
            <person name="Crous P."/>
            <person name="Grigoriev I."/>
        </authorList>
    </citation>
    <scope>NUCLEOTIDE SEQUENCE [LARGE SCALE GENOMIC DNA]</scope>
    <source>
        <strain evidence="5">CBS 304.66</strain>
    </source>
</reference>
<accession>A0A9P4NAV9</accession>
<feature type="region of interest" description="Disordered" evidence="1">
    <location>
        <begin position="97"/>
        <end position="119"/>
    </location>
</feature>
<feature type="region of interest" description="Disordered" evidence="1">
    <location>
        <begin position="486"/>
        <end position="537"/>
    </location>
</feature>
<dbReference type="EMBL" id="ML986581">
    <property type="protein sequence ID" value="KAF2269847.1"/>
    <property type="molecule type" value="Genomic_DNA"/>
</dbReference>
<dbReference type="AlphaFoldDB" id="A0A9P4NAV9"/>
<feature type="compositionally biased region" description="Basic and acidic residues" evidence="1">
    <location>
        <begin position="514"/>
        <end position="524"/>
    </location>
</feature>
<protein>
    <submittedName>
        <fullName evidence="4">Uncharacterized protein</fullName>
    </submittedName>
</protein>
<dbReference type="OrthoDB" id="5062908at2759"/>
<feature type="compositionally biased region" description="Polar residues" evidence="1">
    <location>
        <begin position="335"/>
        <end position="345"/>
    </location>
</feature>
<dbReference type="InterPro" id="IPR059009">
    <property type="entry name" value="Znf_C2H2_17_1st"/>
</dbReference>
<evidence type="ECO:0000313" key="4">
    <source>
        <dbReference type="EMBL" id="KAF2269847.1"/>
    </source>
</evidence>
<comment type="caution">
    <text evidence="4">The sequence shown here is derived from an EMBL/GenBank/DDBJ whole genome shotgun (WGS) entry which is preliminary data.</text>
</comment>
<feature type="region of interest" description="Disordered" evidence="1">
    <location>
        <begin position="320"/>
        <end position="349"/>
    </location>
</feature>
<dbReference type="Pfam" id="PF26176">
    <property type="entry name" value="zf_C2H2_17_2"/>
    <property type="match status" value="1"/>
</dbReference>
<dbReference type="InterPro" id="IPR059095">
    <property type="entry name" value="Znf_C2H2_17_2nd"/>
</dbReference>
<proteinExistence type="predicted"/>
<feature type="compositionally biased region" description="Polar residues" evidence="1">
    <location>
        <begin position="489"/>
        <end position="506"/>
    </location>
</feature>
<dbReference type="Gene3D" id="3.30.160.60">
    <property type="entry name" value="Classic Zinc Finger"/>
    <property type="match status" value="1"/>
</dbReference>
<feature type="region of interest" description="Disordered" evidence="1">
    <location>
        <begin position="362"/>
        <end position="388"/>
    </location>
</feature>
<feature type="compositionally biased region" description="Polar residues" evidence="1">
    <location>
        <begin position="97"/>
        <end position="112"/>
    </location>
</feature>
<evidence type="ECO:0000259" key="3">
    <source>
        <dbReference type="Pfam" id="PF26177"/>
    </source>
</evidence>
<dbReference type="Proteomes" id="UP000800093">
    <property type="component" value="Unassembled WGS sequence"/>
</dbReference>
<name>A0A9P4NAV9_9PLEO</name>
<feature type="domain" description="C2H2-domain containing protein first zinc finger" evidence="3">
    <location>
        <begin position="417"/>
        <end position="446"/>
    </location>
</feature>
<organism evidence="4 5">
    <name type="scientific">Lojkania enalia</name>
    <dbReference type="NCBI Taxonomy" id="147567"/>
    <lineage>
        <taxon>Eukaryota</taxon>
        <taxon>Fungi</taxon>
        <taxon>Dikarya</taxon>
        <taxon>Ascomycota</taxon>
        <taxon>Pezizomycotina</taxon>
        <taxon>Dothideomycetes</taxon>
        <taxon>Pleosporomycetidae</taxon>
        <taxon>Pleosporales</taxon>
        <taxon>Pleosporales incertae sedis</taxon>
        <taxon>Lojkania</taxon>
    </lineage>
</organism>
<gene>
    <name evidence="4" type="ORF">CC78DRAFT_564528</name>
</gene>
<feature type="domain" description="C2H2-domain containing protein second zinc finger" evidence="2">
    <location>
        <begin position="454"/>
        <end position="485"/>
    </location>
</feature>
<dbReference type="Pfam" id="PF26177">
    <property type="entry name" value="zf_C2H2_17_1st"/>
    <property type="match status" value="1"/>
</dbReference>
<feature type="compositionally biased region" description="Basic and acidic residues" evidence="1">
    <location>
        <begin position="322"/>
        <end position="332"/>
    </location>
</feature>
<evidence type="ECO:0000259" key="2">
    <source>
        <dbReference type="Pfam" id="PF26176"/>
    </source>
</evidence>
<evidence type="ECO:0000256" key="1">
    <source>
        <dbReference type="SAM" id="MobiDB-lite"/>
    </source>
</evidence>
<sequence>METSRPHQWLVLSGSKVFMWTRNPGFFLGTRESCLDTSLQDNFSYFTPSQAGYIAKWTQDVSGAAIPGQDFFSSSDLQDMNPADAFELKHDTASEYSMDSTYQSQTGASRRGNTLPEGFQTLTSQDARGRASGQFLGNDIYSPTLSSDNFSAFPEQHPDLGQMQLPSAAGEVDVGDNPFSFANFSTGQEVSQYSSTNVPRFAPASAIDPGYQWGIADAQPFSGPFNFALYSRPSHSIDGSLFSSQDQAEMMFNTSVQPQRQISRPRVDTSVRPVSVRHTSYNTNQQGTRRLSTNEPGFGTFISPASAISTQLPNVAVGDFDQQQREEPRADNEEMASTSLAAQSINDDDEILSASDALEAKHMEEEQSKVARSHPLYQAQPDEDGKYHCPNEGKPGCNHKPTPLKCNYDKYVDSHLKPFRCNKKACVGVQFSSTACLLRHEREAHGMHGHGSRPHLCHFTDCERSVLGNGFPRRYNLFDHMKRVHDYTGPTTESSPPQGQAGTTRKANSRKRKTTAEEPVERRAKVAKPTPQQQLQQKREQLQRTFSDKKQSIINILSTLSGPNDLRDDQQLYKEIVQLHEISAEFKKSTG</sequence>
<evidence type="ECO:0000313" key="5">
    <source>
        <dbReference type="Proteomes" id="UP000800093"/>
    </source>
</evidence>
<keyword evidence="5" id="KW-1185">Reference proteome</keyword>